<evidence type="ECO:0000313" key="2">
    <source>
        <dbReference type="EMBL" id="PKU63506.1"/>
    </source>
</evidence>
<name>A0A2I0VJB9_9ASPA</name>
<dbReference type="Proteomes" id="UP000233837">
    <property type="component" value="Unassembled WGS sequence"/>
</dbReference>
<feature type="region of interest" description="Disordered" evidence="1">
    <location>
        <begin position="184"/>
        <end position="205"/>
    </location>
</feature>
<feature type="region of interest" description="Disordered" evidence="1">
    <location>
        <begin position="238"/>
        <end position="259"/>
    </location>
</feature>
<dbReference type="AlphaFoldDB" id="A0A2I0VJB9"/>
<sequence>MASFVPFVTFAFGLDARVTLPESLLVSPLAEGITFGSFTESAFVTLCGPTSVEAATFSPPKRRGRAAMRSFGRPTARRTARAPARPVPVLAQPVRTVARRPLPRPHPVPVVRPAVRRPVPVAPATQVGPTPQRWQPVVFVPPVRVAVRRPAPAASVAQVAPAPQHRQPVAVVTPAVPAEVPRVRVSPPTSTRKRGAQTEVPSPSSGRISVFARLSHTETTGQTLTLPVVPVPLATQAVGSDVPSTSTSGLGRRARRNRNRRLRLAASEVERQQMVEAIAH</sequence>
<organism evidence="2 3">
    <name type="scientific">Dendrobium catenatum</name>
    <dbReference type="NCBI Taxonomy" id="906689"/>
    <lineage>
        <taxon>Eukaryota</taxon>
        <taxon>Viridiplantae</taxon>
        <taxon>Streptophyta</taxon>
        <taxon>Embryophyta</taxon>
        <taxon>Tracheophyta</taxon>
        <taxon>Spermatophyta</taxon>
        <taxon>Magnoliopsida</taxon>
        <taxon>Liliopsida</taxon>
        <taxon>Asparagales</taxon>
        <taxon>Orchidaceae</taxon>
        <taxon>Epidendroideae</taxon>
        <taxon>Malaxideae</taxon>
        <taxon>Dendrobiinae</taxon>
        <taxon>Dendrobium</taxon>
    </lineage>
</organism>
<reference evidence="2 3" key="2">
    <citation type="journal article" date="2017" name="Nature">
        <title>The Apostasia genome and the evolution of orchids.</title>
        <authorList>
            <person name="Zhang G.Q."/>
            <person name="Liu K.W."/>
            <person name="Li Z."/>
            <person name="Lohaus R."/>
            <person name="Hsiao Y.Y."/>
            <person name="Niu S.C."/>
            <person name="Wang J.Y."/>
            <person name="Lin Y.C."/>
            <person name="Xu Q."/>
            <person name="Chen L.J."/>
            <person name="Yoshida K."/>
            <person name="Fujiwara S."/>
            <person name="Wang Z.W."/>
            <person name="Zhang Y.Q."/>
            <person name="Mitsuda N."/>
            <person name="Wang M."/>
            <person name="Liu G.H."/>
            <person name="Pecoraro L."/>
            <person name="Huang H.X."/>
            <person name="Xiao X.J."/>
            <person name="Lin M."/>
            <person name="Wu X.Y."/>
            <person name="Wu W.L."/>
            <person name="Chen Y.Y."/>
            <person name="Chang S.B."/>
            <person name="Sakamoto S."/>
            <person name="Ohme-Takagi M."/>
            <person name="Yagi M."/>
            <person name="Zeng S.J."/>
            <person name="Shen C.Y."/>
            <person name="Yeh C.M."/>
            <person name="Luo Y.B."/>
            <person name="Tsai W.C."/>
            <person name="Van de Peer Y."/>
            <person name="Liu Z.J."/>
        </authorList>
    </citation>
    <scope>NUCLEOTIDE SEQUENCE [LARGE SCALE GENOMIC DNA]</scope>
    <source>
        <tissue evidence="2">The whole plant</tissue>
    </source>
</reference>
<gene>
    <name evidence="2" type="ORF">MA16_Dca022424</name>
</gene>
<evidence type="ECO:0000313" key="3">
    <source>
        <dbReference type="Proteomes" id="UP000233837"/>
    </source>
</evidence>
<feature type="region of interest" description="Disordered" evidence="1">
    <location>
        <begin position="56"/>
        <end position="84"/>
    </location>
</feature>
<protein>
    <submittedName>
        <fullName evidence="2">Uncharacterized protein</fullName>
    </submittedName>
</protein>
<reference evidence="2 3" key="1">
    <citation type="journal article" date="2016" name="Sci. Rep.">
        <title>The Dendrobium catenatum Lindl. genome sequence provides insights into polysaccharide synthase, floral development and adaptive evolution.</title>
        <authorList>
            <person name="Zhang G.Q."/>
            <person name="Xu Q."/>
            <person name="Bian C."/>
            <person name="Tsai W.C."/>
            <person name="Yeh C.M."/>
            <person name="Liu K.W."/>
            <person name="Yoshida K."/>
            <person name="Zhang L.S."/>
            <person name="Chang S.B."/>
            <person name="Chen F."/>
            <person name="Shi Y."/>
            <person name="Su Y.Y."/>
            <person name="Zhang Y.Q."/>
            <person name="Chen L.J."/>
            <person name="Yin Y."/>
            <person name="Lin M."/>
            <person name="Huang H."/>
            <person name="Deng H."/>
            <person name="Wang Z.W."/>
            <person name="Zhu S.L."/>
            <person name="Zhao X."/>
            <person name="Deng C."/>
            <person name="Niu S.C."/>
            <person name="Huang J."/>
            <person name="Wang M."/>
            <person name="Liu G.H."/>
            <person name="Yang H.J."/>
            <person name="Xiao X.J."/>
            <person name="Hsiao Y.Y."/>
            <person name="Wu W.L."/>
            <person name="Chen Y.Y."/>
            <person name="Mitsuda N."/>
            <person name="Ohme-Takagi M."/>
            <person name="Luo Y.B."/>
            <person name="Van de Peer Y."/>
            <person name="Liu Z.J."/>
        </authorList>
    </citation>
    <scope>NUCLEOTIDE SEQUENCE [LARGE SCALE GENOMIC DNA]</scope>
    <source>
        <tissue evidence="2">The whole plant</tissue>
    </source>
</reference>
<accession>A0A2I0VJB9</accession>
<evidence type="ECO:0000256" key="1">
    <source>
        <dbReference type="SAM" id="MobiDB-lite"/>
    </source>
</evidence>
<proteinExistence type="predicted"/>
<keyword evidence="3" id="KW-1185">Reference proteome</keyword>
<dbReference type="EMBL" id="KZ503485">
    <property type="protein sequence ID" value="PKU63506.1"/>
    <property type="molecule type" value="Genomic_DNA"/>
</dbReference>